<sequence length="53" mass="5751">MSPKPEAPPPRTCTGHPVTGSKAADGLCNPYYYPILRITACSYCQKDYSEVTA</sequence>
<name>A0A427XS72_9TREE</name>
<dbReference type="GeneID" id="39592406"/>
<accession>A0A427XS72</accession>
<evidence type="ECO:0000313" key="3">
    <source>
        <dbReference type="Proteomes" id="UP000279236"/>
    </source>
</evidence>
<dbReference type="AlphaFoldDB" id="A0A427XS72"/>
<feature type="region of interest" description="Disordered" evidence="1">
    <location>
        <begin position="1"/>
        <end position="20"/>
    </location>
</feature>
<protein>
    <submittedName>
        <fullName evidence="2">Uncharacterized protein</fullName>
    </submittedName>
</protein>
<dbReference type="EMBL" id="RSCE01000006">
    <property type="protein sequence ID" value="RSH81680.1"/>
    <property type="molecule type" value="Genomic_DNA"/>
</dbReference>
<gene>
    <name evidence="2" type="ORF">EHS24_007863</name>
</gene>
<dbReference type="RefSeq" id="XP_028476135.1">
    <property type="nucleotide sequence ID" value="XM_028623202.1"/>
</dbReference>
<comment type="caution">
    <text evidence="2">The sequence shown here is derived from an EMBL/GenBank/DDBJ whole genome shotgun (WGS) entry which is preliminary data.</text>
</comment>
<dbReference type="Proteomes" id="UP000279236">
    <property type="component" value="Unassembled WGS sequence"/>
</dbReference>
<keyword evidence="3" id="KW-1185">Reference proteome</keyword>
<organism evidence="2 3">
    <name type="scientific">Apiotrichum porosum</name>
    <dbReference type="NCBI Taxonomy" id="105984"/>
    <lineage>
        <taxon>Eukaryota</taxon>
        <taxon>Fungi</taxon>
        <taxon>Dikarya</taxon>
        <taxon>Basidiomycota</taxon>
        <taxon>Agaricomycotina</taxon>
        <taxon>Tremellomycetes</taxon>
        <taxon>Trichosporonales</taxon>
        <taxon>Trichosporonaceae</taxon>
        <taxon>Apiotrichum</taxon>
    </lineage>
</organism>
<evidence type="ECO:0000313" key="2">
    <source>
        <dbReference type="EMBL" id="RSH81680.1"/>
    </source>
</evidence>
<evidence type="ECO:0000256" key="1">
    <source>
        <dbReference type="SAM" id="MobiDB-lite"/>
    </source>
</evidence>
<feature type="compositionally biased region" description="Pro residues" evidence="1">
    <location>
        <begin position="1"/>
        <end position="11"/>
    </location>
</feature>
<proteinExistence type="predicted"/>
<reference evidence="2 3" key="1">
    <citation type="submission" date="2018-11" db="EMBL/GenBank/DDBJ databases">
        <title>Genome sequence of Apiotrichum porosum DSM 27194.</title>
        <authorList>
            <person name="Aliyu H."/>
            <person name="Gorte O."/>
            <person name="Ochsenreither K."/>
        </authorList>
    </citation>
    <scope>NUCLEOTIDE SEQUENCE [LARGE SCALE GENOMIC DNA]</scope>
    <source>
        <strain evidence="2 3">DSM 27194</strain>
    </source>
</reference>